<dbReference type="GO" id="GO:0009451">
    <property type="term" value="P:RNA modification"/>
    <property type="evidence" value="ECO:0007669"/>
    <property type="project" value="InterPro"/>
</dbReference>
<comment type="caution">
    <text evidence="2">The sequence shown here is derived from an EMBL/GenBank/DDBJ whole genome shotgun (WGS) entry which is preliminary data.</text>
</comment>
<dbReference type="AlphaFoldDB" id="A0AAN8YEM0"/>
<dbReference type="InterPro" id="IPR011990">
    <property type="entry name" value="TPR-like_helical_dom_sf"/>
</dbReference>
<gene>
    <name evidence="2" type="ORF">RDI58_013412</name>
</gene>
<dbReference type="GO" id="GO:0003723">
    <property type="term" value="F:RNA binding"/>
    <property type="evidence" value="ECO:0007669"/>
    <property type="project" value="InterPro"/>
</dbReference>
<proteinExistence type="predicted"/>
<dbReference type="InterPro" id="IPR046960">
    <property type="entry name" value="PPR_At4g14850-like_plant"/>
</dbReference>
<dbReference type="Proteomes" id="UP001371456">
    <property type="component" value="Unassembled WGS sequence"/>
</dbReference>
<dbReference type="EMBL" id="JBANQN010000005">
    <property type="protein sequence ID" value="KAK6789612.1"/>
    <property type="molecule type" value="Genomic_DNA"/>
</dbReference>
<dbReference type="Pfam" id="PF01535">
    <property type="entry name" value="PPR"/>
    <property type="match status" value="3"/>
</dbReference>
<organism evidence="2 3">
    <name type="scientific">Solanum bulbocastanum</name>
    <name type="common">Wild potato</name>
    <dbReference type="NCBI Taxonomy" id="147425"/>
    <lineage>
        <taxon>Eukaryota</taxon>
        <taxon>Viridiplantae</taxon>
        <taxon>Streptophyta</taxon>
        <taxon>Embryophyta</taxon>
        <taxon>Tracheophyta</taxon>
        <taxon>Spermatophyta</taxon>
        <taxon>Magnoliopsida</taxon>
        <taxon>eudicotyledons</taxon>
        <taxon>Gunneridae</taxon>
        <taxon>Pentapetalae</taxon>
        <taxon>asterids</taxon>
        <taxon>lamiids</taxon>
        <taxon>Solanales</taxon>
        <taxon>Solanaceae</taxon>
        <taxon>Solanoideae</taxon>
        <taxon>Solaneae</taxon>
        <taxon>Solanum</taxon>
    </lineage>
</organism>
<accession>A0AAN8YEM0</accession>
<sequence length="117" mass="12701">MGSSIMLGTSLIDMYAKFGCLDITEKVSDEMPKRNLICWNAMISGFAVNGNACSNAGMANEGLNLLNLMSNVYHIEPKGEHYGCIIDVLSRAGLLDEERKIVQNMPNSSVPSEEAIS</sequence>
<keyword evidence="3" id="KW-1185">Reference proteome</keyword>
<name>A0AAN8YEM0_SOLBU</name>
<reference evidence="2 3" key="1">
    <citation type="submission" date="2024-02" db="EMBL/GenBank/DDBJ databases">
        <title>de novo genome assembly of Solanum bulbocastanum strain 11H21.</title>
        <authorList>
            <person name="Hosaka A.J."/>
        </authorList>
    </citation>
    <scope>NUCLEOTIDE SEQUENCE [LARGE SCALE GENOMIC DNA]</scope>
    <source>
        <tissue evidence="2">Young leaves</tissue>
    </source>
</reference>
<protein>
    <recommendedName>
        <fullName evidence="4">Pentatricopeptide repeat-containing protein</fullName>
    </recommendedName>
</protein>
<evidence type="ECO:0008006" key="4">
    <source>
        <dbReference type="Google" id="ProtNLM"/>
    </source>
</evidence>
<keyword evidence="1" id="KW-0677">Repeat</keyword>
<dbReference type="InterPro" id="IPR002885">
    <property type="entry name" value="PPR_rpt"/>
</dbReference>
<evidence type="ECO:0000256" key="1">
    <source>
        <dbReference type="ARBA" id="ARBA00022737"/>
    </source>
</evidence>
<evidence type="ECO:0000313" key="3">
    <source>
        <dbReference type="Proteomes" id="UP001371456"/>
    </source>
</evidence>
<evidence type="ECO:0000313" key="2">
    <source>
        <dbReference type="EMBL" id="KAK6789612.1"/>
    </source>
</evidence>
<dbReference type="Gene3D" id="1.25.40.10">
    <property type="entry name" value="Tetratricopeptide repeat domain"/>
    <property type="match status" value="2"/>
</dbReference>
<dbReference type="PANTHER" id="PTHR47926">
    <property type="entry name" value="PENTATRICOPEPTIDE REPEAT-CONTAINING PROTEIN"/>
    <property type="match status" value="1"/>
</dbReference>